<comment type="caution">
    <text evidence="1">The sequence shown here is derived from an EMBL/GenBank/DDBJ whole genome shotgun (WGS) entry which is preliminary data.</text>
</comment>
<reference evidence="1" key="1">
    <citation type="journal article" date="2015" name="Nature">
        <title>Complex archaea that bridge the gap between prokaryotes and eukaryotes.</title>
        <authorList>
            <person name="Spang A."/>
            <person name="Saw J.H."/>
            <person name="Jorgensen S.L."/>
            <person name="Zaremba-Niedzwiedzka K."/>
            <person name="Martijn J."/>
            <person name="Lind A.E."/>
            <person name="van Eijk R."/>
            <person name="Schleper C."/>
            <person name="Guy L."/>
            <person name="Ettema T.J."/>
        </authorList>
    </citation>
    <scope>NUCLEOTIDE SEQUENCE</scope>
</reference>
<evidence type="ECO:0000313" key="1">
    <source>
        <dbReference type="EMBL" id="KKL82293.1"/>
    </source>
</evidence>
<protein>
    <submittedName>
        <fullName evidence="1">Uncharacterized protein</fullName>
    </submittedName>
</protein>
<gene>
    <name evidence="1" type="ORF">LCGC14_1986140</name>
</gene>
<dbReference type="AlphaFoldDB" id="A0A0F9F7Q8"/>
<name>A0A0F9F7Q8_9ZZZZ</name>
<dbReference type="EMBL" id="LAZR01022312">
    <property type="protein sequence ID" value="KKL82293.1"/>
    <property type="molecule type" value="Genomic_DNA"/>
</dbReference>
<accession>A0A0F9F7Q8</accession>
<sequence length="89" mass="10101">MRLRFLSDIGSLWPAEFTYFYTKAGPTPANLCSCCAYFDSSVGAPGFCHGSCEYEPDNAGRIEIYPACFRRTPKIYLERLVVFKKLDNI</sequence>
<proteinExistence type="predicted"/>
<organism evidence="1">
    <name type="scientific">marine sediment metagenome</name>
    <dbReference type="NCBI Taxonomy" id="412755"/>
    <lineage>
        <taxon>unclassified sequences</taxon>
        <taxon>metagenomes</taxon>
        <taxon>ecological metagenomes</taxon>
    </lineage>
</organism>